<dbReference type="Proteomes" id="UP000030528">
    <property type="component" value="Unassembled WGS sequence"/>
</dbReference>
<evidence type="ECO:0000313" key="1">
    <source>
        <dbReference type="EMBL" id="KGX94095.1"/>
    </source>
</evidence>
<comment type="caution">
    <text evidence="1">The sequence shown here is derived from an EMBL/GenBank/DDBJ whole genome shotgun (WGS) entry which is preliminary data.</text>
</comment>
<name>A0A0A5GSH3_9BACI</name>
<reference evidence="1 2" key="1">
    <citation type="submission" date="2013-08" db="EMBL/GenBank/DDBJ databases">
        <authorList>
            <person name="Huang J."/>
            <person name="Wang G."/>
        </authorList>
    </citation>
    <scope>NUCLEOTIDE SEQUENCE [LARGE SCALE GENOMIC DNA]</scope>
    <source>
        <strain evidence="1 2">JSM 076056</strain>
    </source>
</reference>
<dbReference type="EMBL" id="AVPE01000001">
    <property type="protein sequence ID" value="KGX94095.1"/>
    <property type="molecule type" value="Genomic_DNA"/>
</dbReference>
<accession>A0A0A5GSH3</accession>
<keyword evidence="2" id="KW-1185">Reference proteome</keyword>
<evidence type="ECO:0000313" key="2">
    <source>
        <dbReference type="Proteomes" id="UP000030528"/>
    </source>
</evidence>
<organism evidence="1 2">
    <name type="scientific">Pontibacillus halophilus JSM 076056 = DSM 19796</name>
    <dbReference type="NCBI Taxonomy" id="1385510"/>
    <lineage>
        <taxon>Bacteria</taxon>
        <taxon>Bacillati</taxon>
        <taxon>Bacillota</taxon>
        <taxon>Bacilli</taxon>
        <taxon>Bacillales</taxon>
        <taxon>Bacillaceae</taxon>
        <taxon>Pontibacillus</taxon>
    </lineage>
</organism>
<gene>
    <name evidence="1" type="ORF">N781_01805</name>
</gene>
<sequence>MDEKGKRLFDSYILMKSDIKACYSSKAIMFLNKHIIVFEFAKTVMVDRSD</sequence>
<dbReference type="AlphaFoldDB" id="A0A0A5GSH3"/>
<protein>
    <submittedName>
        <fullName evidence="1">Uncharacterized protein</fullName>
    </submittedName>
</protein>
<proteinExistence type="predicted"/>